<evidence type="ECO:0000259" key="2">
    <source>
        <dbReference type="Pfam" id="PF08241"/>
    </source>
</evidence>
<protein>
    <recommendedName>
        <fullName evidence="1">tRNA 5-carboxymethoxyuridine methyltransferase</fullName>
        <ecNumber evidence="1">2.1.1.-</ecNumber>
    </recommendedName>
    <alternativeName>
        <fullName evidence="1">cmo5U methyltransferase</fullName>
    </alternativeName>
</protein>
<proteinExistence type="inferred from homology"/>
<keyword evidence="4" id="KW-1185">Reference proteome</keyword>
<dbReference type="Proteomes" id="UP000077875">
    <property type="component" value="Chromosome"/>
</dbReference>
<dbReference type="EMBL" id="CP015243">
    <property type="protein sequence ID" value="ANF57304.1"/>
    <property type="molecule type" value="Genomic_DNA"/>
</dbReference>
<feature type="binding site" evidence="1">
    <location>
        <position position="114"/>
    </location>
    <ligand>
        <name>S-adenosyl-L-methionine</name>
        <dbReference type="ChEBI" id="CHEBI:59789"/>
    </ligand>
</feature>
<comment type="similarity">
    <text evidence="1">Belongs to the class I-like SAM-binding methyltransferase superfamily. CmoM family.</text>
</comment>
<dbReference type="GO" id="GO:0032259">
    <property type="term" value="P:methylation"/>
    <property type="evidence" value="ECO:0007669"/>
    <property type="project" value="UniProtKB-KW"/>
</dbReference>
<keyword evidence="1 3" id="KW-0808">Transferase</keyword>
<evidence type="ECO:0000313" key="3">
    <source>
        <dbReference type="EMBL" id="ANF57304.1"/>
    </source>
</evidence>
<dbReference type="InterPro" id="IPR013216">
    <property type="entry name" value="Methyltransf_11"/>
</dbReference>
<dbReference type="GO" id="GO:0006400">
    <property type="term" value="P:tRNA modification"/>
    <property type="evidence" value="ECO:0007669"/>
    <property type="project" value="UniProtKB-UniRule"/>
</dbReference>
<evidence type="ECO:0000256" key="1">
    <source>
        <dbReference type="HAMAP-Rule" id="MF_02057"/>
    </source>
</evidence>
<dbReference type="KEGG" id="haa:A5892_07365"/>
<reference evidence="3 4" key="1">
    <citation type="submission" date="2016-04" db="EMBL/GenBank/DDBJ databases">
        <title>Complete Genome Sequence of Halotalea alkalilenta IHB B 13600.</title>
        <authorList>
            <person name="Swarnkar M.K."/>
            <person name="Sharma A."/>
            <person name="Kaushal K."/>
            <person name="Soni R."/>
            <person name="Rana S."/>
            <person name="Singh A.K."/>
            <person name="Gulati A."/>
        </authorList>
    </citation>
    <scope>NUCLEOTIDE SEQUENCE [LARGE SCALE GENOMIC DNA]</scope>
    <source>
        <strain evidence="3 4">IHB B 13600</strain>
    </source>
</reference>
<dbReference type="Gene3D" id="3.40.50.150">
    <property type="entry name" value="Vaccinia Virus protein VP39"/>
    <property type="match status" value="1"/>
</dbReference>
<comment type="catalytic activity">
    <reaction evidence="1">
        <text>5-carboxymethoxyuridine(34) in tRNA + S-adenosyl-L-methionine = 5-methoxycarbonylmethoxyuridine(34) in tRNA + S-adenosyl-L-homocysteine</text>
        <dbReference type="Rhea" id="RHEA:54080"/>
        <dbReference type="Rhea" id="RHEA-COMP:13383"/>
        <dbReference type="Rhea" id="RHEA-COMP:13781"/>
        <dbReference type="ChEBI" id="CHEBI:57856"/>
        <dbReference type="ChEBI" id="CHEBI:59789"/>
        <dbReference type="ChEBI" id="CHEBI:136879"/>
        <dbReference type="ChEBI" id="CHEBI:138053"/>
    </reaction>
</comment>
<feature type="domain" description="Methyltransferase type 11" evidence="2">
    <location>
        <begin position="48"/>
        <end position="140"/>
    </location>
</feature>
<dbReference type="STRING" id="376489.A5892_07365"/>
<comment type="caution">
    <text evidence="1">Lacks conserved residue(s) required for the propagation of feature annotation.</text>
</comment>
<accession>A0A172YDL0</accession>
<keyword evidence="1" id="KW-0949">S-adenosyl-L-methionine</keyword>
<sequence>MREDRHFVGEMAAKFERSLYGASRGQLRLALLQDTVARELPLSAEPLLDAGGGLGQMAEWAARRGHAVTLVEPAQEMLLRARERLAGLDVRCLQGDLQSLERLAPGPWPRIFCHAVLEWLAKPRAGLEALSAQLAPGGWMSLMVFNRDALRFSNVIKGNLERVLEDRLAGDGRRTRLTPISPLGHDEVIDWLDALGLEVHGVTGIRVFHDYLRSRYPSEEELVLLRRLEFAYCRAEPYWRLGRYLHYSVHRPA</sequence>
<dbReference type="HAMAP" id="MF_02057">
    <property type="entry name" value="tRNA_methyltr_CmoM"/>
    <property type="match status" value="1"/>
</dbReference>
<evidence type="ECO:0000313" key="4">
    <source>
        <dbReference type="Proteomes" id="UP000077875"/>
    </source>
</evidence>
<keyword evidence="1" id="KW-0819">tRNA processing</keyword>
<dbReference type="AlphaFoldDB" id="A0A172YDL0"/>
<feature type="binding site" evidence="1">
    <location>
        <begin position="51"/>
        <end position="52"/>
    </location>
    <ligand>
        <name>S-adenosyl-L-methionine</name>
        <dbReference type="ChEBI" id="CHEBI:59789"/>
    </ligand>
</feature>
<comment type="function">
    <text evidence="1">Catalyzes the methylation of 5-carboxymethoxyuridine (cmo5U) to form 5-methoxycarbonylmethoxyuridine (mcmo5U) at position 34 in tRNAs.</text>
</comment>
<feature type="binding site" evidence="1">
    <location>
        <position position="28"/>
    </location>
    <ligand>
        <name>S-adenosyl-L-methionine</name>
        <dbReference type="ChEBI" id="CHEBI:59789"/>
    </ligand>
</feature>
<keyword evidence="1 3" id="KW-0489">Methyltransferase</keyword>
<name>A0A172YDL0_9GAMM</name>
<dbReference type="CDD" id="cd02440">
    <property type="entry name" value="AdoMet_MTases"/>
    <property type="match status" value="1"/>
</dbReference>
<organism evidence="3 4">
    <name type="scientific">Halotalea alkalilenta</name>
    <dbReference type="NCBI Taxonomy" id="376489"/>
    <lineage>
        <taxon>Bacteria</taxon>
        <taxon>Pseudomonadati</taxon>
        <taxon>Pseudomonadota</taxon>
        <taxon>Gammaproteobacteria</taxon>
        <taxon>Oceanospirillales</taxon>
        <taxon>Halomonadaceae</taxon>
        <taxon>Halotalea</taxon>
    </lineage>
</organism>
<dbReference type="SUPFAM" id="SSF53335">
    <property type="entry name" value="S-adenosyl-L-methionine-dependent methyltransferases"/>
    <property type="match status" value="1"/>
</dbReference>
<dbReference type="RefSeq" id="WP_064122259.1">
    <property type="nucleotide sequence ID" value="NZ_CP015243.1"/>
</dbReference>
<feature type="binding site" evidence="1">
    <location>
        <position position="72"/>
    </location>
    <ligand>
        <name>S-adenosyl-L-methionine</name>
        <dbReference type="ChEBI" id="CHEBI:59789"/>
    </ligand>
</feature>
<gene>
    <name evidence="1" type="primary">cmoM</name>
    <name evidence="3" type="ORF">A5892_07365</name>
</gene>
<dbReference type="GO" id="GO:0097697">
    <property type="term" value="F:tRNA (5-carboxymethoxyuridine(34)-5-O)-methyltransferase activity"/>
    <property type="evidence" value="ECO:0007669"/>
    <property type="project" value="UniProtKB-UniRule"/>
</dbReference>
<dbReference type="GO" id="GO:0008757">
    <property type="term" value="F:S-adenosylmethionine-dependent methyltransferase activity"/>
    <property type="evidence" value="ECO:0007669"/>
    <property type="project" value="InterPro"/>
</dbReference>
<dbReference type="EC" id="2.1.1.-" evidence="1"/>
<dbReference type="PANTHER" id="PTHR43861">
    <property type="entry name" value="TRANS-ACONITATE 2-METHYLTRANSFERASE-RELATED"/>
    <property type="match status" value="1"/>
</dbReference>
<dbReference type="InterPro" id="IPR033664">
    <property type="entry name" value="Cmo5U_methylTrfase"/>
</dbReference>
<dbReference type="Pfam" id="PF08241">
    <property type="entry name" value="Methyltransf_11"/>
    <property type="match status" value="1"/>
</dbReference>
<dbReference type="InterPro" id="IPR029063">
    <property type="entry name" value="SAM-dependent_MTases_sf"/>
</dbReference>